<evidence type="ECO:0000313" key="3">
    <source>
        <dbReference type="EMBL" id="AMK10881.1"/>
    </source>
</evidence>
<dbReference type="RefSeq" id="WP_066801954.1">
    <property type="nucleotide sequence ID" value="NZ_CP014206.1"/>
</dbReference>
<evidence type="ECO:0000313" key="5">
    <source>
        <dbReference type="Proteomes" id="UP000055611"/>
    </source>
</evidence>
<proteinExistence type="predicted"/>
<name>A0A126QLV3_9BACT</name>
<reference evidence="3 5" key="1">
    <citation type="journal article" date="2016" name="Front. Microbiol.">
        <title>Genome Sequence of the Piezophilic, Mesophilic Sulfate-Reducing Bacterium Desulfovibrio indicus J2T.</title>
        <authorList>
            <person name="Cao J."/>
            <person name="Maignien L."/>
            <person name="Shao Z."/>
            <person name="Alain K."/>
            <person name="Jebbar M."/>
        </authorList>
    </citation>
    <scope>NUCLEOTIDE SEQUENCE [LARGE SCALE GENOMIC DNA]</scope>
    <source>
        <strain evidence="3 5">J2</strain>
    </source>
</reference>
<evidence type="ECO:0000259" key="1">
    <source>
        <dbReference type="Pfam" id="PF10979"/>
    </source>
</evidence>
<feature type="domain" description="DUF7168" evidence="2">
    <location>
        <begin position="56"/>
        <end position="188"/>
    </location>
</feature>
<dbReference type="OrthoDB" id="5465125at2"/>
<dbReference type="Proteomes" id="UP000055611">
    <property type="component" value="Chromosome"/>
</dbReference>
<dbReference type="EMBL" id="SOBK01000001">
    <property type="protein sequence ID" value="TDT91873.1"/>
    <property type="molecule type" value="Genomic_DNA"/>
</dbReference>
<evidence type="ECO:0000259" key="2">
    <source>
        <dbReference type="Pfam" id="PF23771"/>
    </source>
</evidence>
<dbReference type="KEGG" id="dej:AWY79_07045"/>
<dbReference type="EMBL" id="CP014206">
    <property type="protein sequence ID" value="AMK10881.1"/>
    <property type="molecule type" value="Genomic_DNA"/>
</dbReference>
<protein>
    <submittedName>
        <fullName evidence="4">Uncharacterized protein DUF2786</fullName>
    </submittedName>
</protein>
<keyword evidence="5" id="KW-1185">Reference proteome</keyword>
<dbReference type="InterPro" id="IPR055592">
    <property type="entry name" value="DUF7168"/>
</dbReference>
<accession>A0A126QLV3</accession>
<dbReference type="AlphaFoldDB" id="A0A126QLV3"/>
<evidence type="ECO:0000313" key="4">
    <source>
        <dbReference type="EMBL" id="TDT91873.1"/>
    </source>
</evidence>
<evidence type="ECO:0000313" key="6">
    <source>
        <dbReference type="Proteomes" id="UP000295506"/>
    </source>
</evidence>
<organism evidence="4 6">
    <name type="scientific">Pseudodesulfovibrio indicus</name>
    <dbReference type="NCBI Taxonomy" id="1716143"/>
    <lineage>
        <taxon>Bacteria</taxon>
        <taxon>Pseudomonadati</taxon>
        <taxon>Thermodesulfobacteriota</taxon>
        <taxon>Desulfovibrionia</taxon>
        <taxon>Desulfovibrionales</taxon>
        <taxon>Desulfovibrionaceae</taxon>
    </lineage>
</organism>
<feature type="domain" description="DUF2786" evidence="1">
    <location>
        <begin position="6"/>
        <end position="42"/>
    </location>
</feature>
<dbReference type="InterPro" id="IPR024498">
    <property type="entry name" value="DUF2786"/>
</dbReference>
<gene>
    <name evidence="3" type="ORF">AWY79_07045</name>
    <name evidence="4" type="ORF">EDC59_101276</name>
</gene>
<dbReference type="Pfam" id="PF23771">
    <property type="entry name" value="DUF7168"/>
    <property type="match status" value="1"/>
</dbReference>
<reference evidence="4 6" key="2">
    <citation type="submission" date="2019-03" db="EMBL/GenBank/DDBJ databases">
        <title>Genomic Encyclopedia of Type Strains, Phase IV (KMG-IV): sequencing the most valuable type-strain genomes for metagenomic binning, comparative biology and taxonomic classification.</title>
        <authorList>
            <person name="Goeker M."/>
        </authorList>
    </citation>
    <scope>NUCLEOTIDE SEQUENCE [LARGE SCALE GENOMIC DNA]</scope>
    <source>
        <strain evidence="4 6">DSM 101483</strain>
    </source>
</reference>
<dbReference type="Pfam" id="PF10979">
    <property type="entry name" value="DUF2786"/>
    <property type="match status" value="1"/>
</dbReference>
<dbReference type="Proteomes" id="UP000295506">
    <property type="component" value="Unassembled WGS sequence"/>
</dbReference>
<sequence length="227" mass="25736">MERKDIIKRIQKLLSLSTSDNEHEAAAAAAKAQALLSKYNLETTDIPDLESRSGKAEEAKTRTRQRLERWAFNLARVTADAFDCDYYHSTKGNTVFIGVGVDQEVCAWTYTYLYRTLLRMGSTYLRTECRRLRSNRSKKMARESYLRGVVHTISQRLQEQKRQTPVTETGLVVVKEAAIADAMPDTVHTKQFKPVNLRGGDLYKGIRDGRSIPLSTPLGHEQPSKLS</sequence>